<gene>
    <name evidence="9" type="primary">LOC102803413</name>
</gene>
<evidence type="ECO:0000256" key="6">
    <source>
        <dbReference type="SAM" id="MobiDB-lite"/>
    </source>
</evidence>
<keyword evidence="5" id="KW-0505">Motor protein</keyword>
<feature type="region of interest" description="Disordered" evidence="6">
    <location>
        <begin position="157"/>
        <end position="189"/>
    </location>
</feature>
<dbReference type="InterPro" id="IPR019821">
    <property type="entry name" value="Kinesin_motor_CS"/>
</dbReference>
<feature type="region of interest" description="Disordered" evidence="6">
    <location>
        <begin position="1059"/>
        <end position="1198"/>
    </location>
</feature>
<dbReference type="CDD" id="cd01367">
    <property type="entry name" value="KISc_KIF2_like"/>
    <property type="match status" value="1"/>
</dbReference>
<keyword evidence="4" id="KW-0206">Cytoskeleton</keyword>
<dbReference type="InterPro" id="IPR027417">
    <property type="entry name" value="P-loop_NTPase"/>
</dbReference>
<feature type="compositionally biased region" description="Polar residues" evidence="6">
    <location>
        <begin position="1356"/>
        <end position="1365"/>
    </location>
</feature>
<feature type="region of interest" description="Disordered" evidence="6">
    <location>
        <begin position="761"/>
        <end position="795"/>
    </location>
</feature>
<organism evidence="8 9">
    <name type="scientific">Saccoglossus kowalevskii</name>
    <name type="common">Acorn worm</name>
    <dbReference type="NCBI Taxonomy" id="10224"/>
    <lineage>
        <taxon>Eukaryota</taxon>
        <taxon>Metazoa</taxon>
        <taxon>Hemichordata</taxon>
        <taxon>Enteropneusta</taxon>
        <taxon>Harrimaniidae</taxon>
        <taxon>Saccoglossus</taxon>
    </lineage>
</organism>
<feature type="compositionally biased region" description="Polar residues" evidence="6">
    <location>
        <begin position="831"/>
        <end position="841"/>
    </location>
</feature>
<evidence type="ECO:0000256" key="4">
    <source>
        <dbReference type="ARBA" id="ARBA00023212"/>
    </source>
</evidence>
<dbReference type="SUPFAM" id="SSF47769">
    <property type="entry name" value="SAM/Pointed domain"/>
    <property type="match status" value="1"/>
</dbReference>
<dbReference type="SUPFAM" id="SSF52540">
    <property type="entry name" value="P-loop containing nucleoside triphosphate hydrolases"/>
    <property type="match status" value="1"/>
</dbReference>
<keyword evidence="2 5" id="KW-0547">Nucleotide-binding</keyword>
<feature type="compositionally biased region" description="Polar residues" evidence="6">
    <location>
        <begin position="1270"/>
        <end position="1286"/>
    </location>
</feature>
<feature type="compositionally biased region" description="Basic and acidic residues" evidence="6">
    <location>
        <begin position="855"/>
        <end position="868"/>
    </location>
</feature>
<dbReference type="Gene3D" id="1.10.150.50">
    <property type="entry name" value="Transcription Factor, Ets-1"/>
    <property type="match status" value="1"/>
</dbReference>
<feature type="compositionally biased region" description="Basic and acidic residues" evidence="6">
    <location>
        <begin position="903"/>
        <end position="934"/>
    </location>
</feature>
<dbReference type="PROSITE" id="PS50067">
    <property type="entry name" value="KINESIN_MOTOR_2"/>
    <property type="match status" value="1"/>
</dbReference>
<feature type="compositionally biased region" description="Polar residues" evidence="6">
    <location>
        <begin position="786"/>
        <end position="795"/>
    </location>
</feature>
<keyword evidence="3 5" id="KW-0067">ATP-binding</keyword>
<reference evidence="9" key="1">
    <citation type="submission" date="2025-08" db="UniProtKB">
        <authorList>
            <consortium name="RefSeq"/>
        </authorList>
    </citation>
    <scope>IDENTIFICATION</scope>
    <source>
        <tissue evidence="9">Testes</tissue>
    </source>
</reference>
<dbReference type="Gene3D" id="3.40.850.10">
    <property type="entry name" value="Kinesin motor domain"/>
    <property type="match status" value="1"/>
</dbReference>
<evidence type="ECO:0000256" key="5">
    <source>
        <dbReference type="PROSITE-ProRule" id="PRU00283"/>
    </source>
</evidence>
<dbReference type="PRINTS" id="PR00380">
    <property type="entry name" value="KINESINHEAVY"/>
</dbReference>
<dbReference type="InterPro" id="IPR001752">
    <property type="entry name" value="Kinesin_motor_dom"/>
</dbReference>
<dbReference type="PANTHER" id="PTHR47971:SF20">
    <property type="entry name" value="KINESIN-LIKE PROTEIN KIF24"/>
    <property type="match status" value="1"/>
</dbReference>
<evidence type="ECO:0000313" key="9">
    <source>
        <dbReference type="RefSeq" id="XP_006818343.1"/>
    </source>
</evidence>
<sequence length="1562" mass="169835">MANCLYECLREAKLQKYYPNFEMGGITRSEGLTNLTMQEYSTYGIDDMEDRKRLFQLIQIIKSVQRNGKKCGRACENGGEDSTTRPSSNHATSETESASEDLHQMHVNSSRDNQSIHSSVLNNVSLAKRILIANNNIRMTTVDKLAYKGDAFFVQAKDPTPARKQSKPRQQRSEPVIQHETSIQYTGPKLRERSVEVISHTGTDYNYGVPSARINTHGNNLSSPRYTVPTNSSITCHSYIYNNTSTSMPLDRIKVCVRKRPLSKKEKRNKEADIISVGHPNKVVLNGQKTAVDLTKFTQLHEFYFDDVFGENETNEQIYERTAKPLLNCVFRGGKATCFAYGQTGAGKTHTMLGNGKVQGLYLLAAKDIFSLLHSGYHGHNLSVWISYFEIYCGQLFDLLNGRKRLHAREDGKHNVCIAGIKEFQINHVAALMQIIDFGNQARSTGCSGVNSDSSRSHAILQIQLKDCGGKRKLGRFSFIDLAGSERAQDTNDPDRITRIEGAEINTSLLALKECIRAIDQEQRHTPFRQSKLTQVLKDSFLGNSRTCMIANISPNTNASEHTLNTLRYANRVKELKKDSLNQLSSPNTASSLPRTPSIFTPTNTSTPKRKVRPAALSQQSVPRCDLSTRLASTAAYKPVTPKEIKTPKKKGSNPEEHSHQTYGTIGTSRISLALDTDRSAFTQVSGSGADYFNTQLLSQNPAQATWEIDNPRFVTSAGKLDKSPPSPPRSKSATRLSVDDLKSDSALRKSKEFWVQRNDSSSVKSLLMDSPEDSEGELGGETTKENQSFETDSTGEIIRELDQILEQSWIKNSSSDNTTLHQAEEPYQVSPATGKSLGSSQRKEQQDQPVCDLRNPEKPDIEDRPGRGFDAMSVDSLQDSSLNEDNKLSDPGKVTKKSRKRWTTDLKTSRNMVEDHDLPSPKDFLKSLKEAKRGGKQQEASKKTSPSGVIVTTNFQECFLQNKAKCTAESKNTIDTPLSARSDTSQTAKAVYQPSVPQDSQSVSQTSLFQPAHIPKPCSPENKVTTTSLITAAAEQTTEEIPPFIITTTTVTTVTTTVATSSMRSPDAKHGVQLTESDHQPSPPKTSPSNIIRLSPKTDPYIASSTGATAMDKSIQKTLLPSNTMEIKPDSQKNDVLSNSRSPSQSSVMSDLTDISSPAGSEVLSFSSTSAFTPVQPKPKPPSNSMGEPIPKTKPSRSHLNVIPVVNTKVISVTCDDESAYFTPVRKECLATHSGSQMASTHSGSPAAYTHSGSQMAYTHSGSQVAYTHSGSQMASTHSGSQAAYTHSGSHMASAHSGSRMASTSSGSQAASTHSGSRLASAHSGSRMASTSSGSQVASTSSGSQTASAHSGSQVAYTHSGSQMASAHSGSQLALAHSSSQLAPTNSGSQLASTHSGSQLASAHSGSQVASTNSGSQVASTHSSSQLALAHSGSQVASRGSHTTYINGSGDAPQYPATPKNKSSFIGHYSESAIKKSQDLMMSAHEEQIIEMGELNDKELQLVEKVKTGDQDFGDFVMRLDEVLYNKMRCIETLRSQLETFILCASPEKNPTFTPETGSQH</sequence>
<feature type="compositionally biased region" description="Low complexity" evidence="6">
    <location>
        <begin position="1288"/>
        <end position="1355"/>
    </location>
</feature>
<dbReference type="Proteomes" id="UP000694865">
    <property type="component" value="Unplaced"/>
</dbReference>
<evidence type="ECO:0000256" key="1">
    <source>
        <dbReference type="ARBA" id="ARBA00004245"/>
    </source>
</evidence>
<dbReference type="PANTHER" id="PTHR47971">
    <property type="entry name" value="KINESIN-RELATED PROTEIN 6"/>
    <property type="match status" value="1"/>
</dbReference>
<keyword evidence="8" id="KW-1185">Reference proteome</keyword>
<feature type="region of interest" description="Disordered" evidence="6">
    <location>
        <begin position="636"/>
        <end position="665"/>
    </location>
</feature>
<dbReference type="GeneID" id="102803413"/>
<dbReference type="InterPro" id="IPR013761">
    <property type="entry name" value="SAM/pointed_sf"/>
</dbReference>
<proteinExistence type="inferred from homology"/>
<comment type="similarity">
    <text evidence="5">Belongs to the TRAFAC class myosin-kinesin ATPase superfamily. Kinesin family.</text>
</comment>
<feature type="domain" description="Kinesin motor" evidence="7">
    <location>
        <begin position="252"/>
        <end position="576"/>
    </location>
</feature>
<keyword evidence="4" id="KW-0963">Cytoplasm</keyword>
<feature type="compositionally biased region" description="Polar residues" evidence="6">
    <location>
        <begin position="1117"/>
        <end position="1126"/>
    </location>
</feature>
<dbReference type="InterPro" id="IPR036961">
    <property type="entry name" value="Kinesin_motor_dom_sf"/>
</dbReference>
<accession>A0ABM0MEA2</accession>
<evidence type="ECO:0000256" key="2">
    <source>
        <dbReference type="ARBA" id="ARBA00022741"/>
    </source>
</evidence>
<feature type="compositionally biased region" description="Basic and acidic residues" evidence="6">
    <location>
        <begin position="641"/>
        <end position="660"/>
    </location>
</feature>
<dbReference type="SMART" id="SM00129">
    <property type="entry name" value="KISc"/>
    <property type="match status" value="1"/>
</dbReference>
<dbReference type="InterPro" id="IPR027640">
    <property type="entry name" value="Kinesin-like_fam"/>
</dbReference>
<feature type="region of interest" description="Disordered" evidence="6">
    <location>
        <begin position="70"/>
        <end position="115"/>
    </location>
</feature>
<evidence type="ECO:0000313" key="8">
    <source>
        <dbReference type="Proteomes" id="UP000694865"/>
    </source>
</evidence>
<dbReference type="PROSITE" id="PS00411">
    <property type="entry name" value="KINESIN_MOTOR_1"/>
    <property type="match status" value="1"/>
</dbReference>
<feature type="region of interest" description="Disordered" evidence="6">
    <location>
        <begin position="1270"/>
        <end position="1464"/>
    </location>
</feature>
<feature type="compositionally biased region" description="Low complexity" evidence="6">
    <location>
        <begin position="1366"/>
        <end position="1384"/>
    </location>
</feature>
<feature type="compositionally biased region" description="Polar residues" evidence="6">
    <location>
        <begin position="581"/>
        <end position="607"/>
    </location>
</feature>
<feature type="region of interest" description="Disordered" evidence="6">
    <location>
        <begin position="578"/>
        <end position="624"/>
    </location>
</feature>
<evidence type="ECO:0000259" key="7">
    <source>
        <dbReference type="PROSITE" id="PS50067"/>
    </source>
</evidence>
<feature type="compositionally biased region" description="Polar residues" evidence="6">
    <location>
        <begin position="1135"/>
        <end position="1174"/>
    </location>
</feature>
<dbReference type="CDD" id="cd09541">
    <property type="entry name" value="SAM_KIF24-like"/>
    <property type="match status" value="1"/>
</dbReference>
<name>A0ABM0MEA2_SACKO</name>
<feature type="region of interest" description="Disordered" evidence="6">
    <location>
        <begin position="814"/>
        <end position="948"/>
    </location>
</feature>
<feature type="compositionally biased region" description="Polar residues" evidence="6">
    <location>
        <begin position="80"/>
        <end position="96"/>
    </location>
</feature>
<protein>
    <submittedName>
        <fullName evidence="9">Kinesin-like protein KIF24-like</fullName>
    </submittedName>
</protein>
<dbReference type="Pfam" id="PF00225">
    <property type="entry name" value="Kinesin"/>
    <property type="match status" value="1"/>
</dbReference>
<feature type="compositionally biased region" description="Polar residues" evidence="6">
    <location>
        <begin position="106"/>
        <end position="115"/>
    </location>
</feature>
<evidence type="ECO:0000256" key="3">
    <source>
        <dbReference type="ARBA" id="ARBA00022840"/>
    </source>
</evidence>
<feature type="binding site" evidence="5">
    <location>
        <begin position="342"/>
        <end position="349"/>
    </location>
    <ligand>
        <name>ATP</name>
        <dbReference type="ChEBI" id="CHEBI:30616"/>
    </ligand>
</feature>
<feature type="region of interest" description="Disordered" evidence="6">
    <location>
        <begin position="1237"/>
        <end position="1257"/>
    </location>
</feature>
<feature type="compositionally biased region" description="Polar residues" evidence="6">
    <location>
        <begin position="1385"/>
        <end position="1448"/>
    </location>
</feature>
<feature type="region of interest" description="Disordered" evidence="6">
    <location>
        <begin position="716"/>
        <end position="743"/>
    </location>
</feature>
<comment type="subcellular location">
    <subcellularLocation>
        <location evidence="1">Cytoplasm</location>
        <location evidence="1">Cytoskeleton</location>
    </subcellularLocation>
</comment>
<dbReference type="RefSeq" id="XP_006818343.1">
    <property type="nucleotide sequence ID" value="XM_006818280.1"/>
</dbReference>